<dbReference type="EMBL" id="CACVBM020001176">
    <property type="protein sequence ID" value="CAA7037525.1"/>
    <property type="molecule type" value="Genomic_DNA"/>
</dbReference>
<proteinExistence type="predicted"/>
<keyword evidence="2" id="KW-1185">Reference proteome</keyword>
<evidence type="ECO:0000313" key="2">
    <source>
        <dbReference type="Proteomes" id="UP000467841"/>
    </source>
</evidence>
<dbReference type="AlphaFoldDB" id="A0A6D2J9A3"/>
<reference evidence="1" key="1">
    <citation type="submission" date="2020-01" db="EMBL/GenBank/DDBJ databases">
        <authorList>
            <person name="Mishra B."/>
        </authorList>
    </citation>
    <scope>NUCLEOTIDE SEQUENCE [LARGE SCALE GENOMIC DNA]</scope>
</reference>
<protein>
    <submittedName>
        <fullName evidence="1">Uncharacterized protein</fullName>
    </submittedName>
</protein>
<sequence length="146" mass="16343">MDKEQEGQHEPEEGKLVAEEQLEAEEALAGPMGLMTRSRTKLLNQAIGLILRHLGQDKNEVIPTTLVVRFFYKSLFKPFNHLSHSIIRALTSQIYPSLNLKSAGFRRISSRTNVAFFAGQSWDDSSSVCRYARSGRIHNVVAVSAV</sequence>
<name>A0A6D2J9A3_9BRAS</name>
<organism evidence="1 2">
    <name type="scientific">Microthlaspi erraticum</name>
    <dbReference type="NCBI Taxonomy" id="1685480"/>
    <lineage>
        <taxon>Eukaryota</taxon>
        <taxon>Viridiplantae</taxon>
        <taxon>Streptophyta</taxon>
        <taxon>Embryophyta</taxon>
        <taxon>Tracheophyta</taxon>
        <taxon>Spermatophyta</taxon>
        <taxon>Magnoliopsida</taxon>
        <taxon>eudicotyledons</taxon>
        <taxon>Gunneridae</taxon>
        <taxon>Pentapetalae</taxon>
        <taxon>rosids</taxon>
        <taxon>malvids</taxon>
        <taxon>Brassicales</taxon>
        <taxon>Brassicaceae</taxon>
        <taxon>Coluteocarpeae</taxon>
        <taxon>Microthlaspi</taxon>
    </lineage>
</organism>
<accession>A0A6D2J9A3</accession>
<comment type="caution">
    <text evidence="1">The sequence shown here is derived from an EMBL/GenBank/DDBJ whole genome shotgun (WGS) entry which is preliminary data.</text>
</comment>
<dbReference type="Proteomes" id="UP000467841">
    <property type="component" value="Unassembled WGS sequence"/>
</dbReference>
<gene>
    <name evidence="1" type="ORF">MERR_LOCUS24760</name>
</gene>
<evidence type="ECO:0000313" key="1">
    <source>
        <dbReference type="EMBL" id="CAA7037525.1"/>
    </source>
</evidence>